<comment type="caution">
    <text evidence="1">The sequence shown here is derived from an EMBL/GenBank/DDBJ whole genome shotgun (WGS) entry which is preliminary data.</text>
</comment>
<gene>
    <name evidence="1" type="ORF">Enr8_23250</name>
</gene>
<evidence type="ECO:0000313" key="1">
    <source>
        <dbReference type="EMBL" id="TWT34910.1"/>
    </source>
</evidence>
<dbReference type="PANTHER" id="PTHR30298:SF0">
    <property type="entry name" value="PROTEIN YBFL-RELATED"/>
    <property type="match status" value="1"/>
</dbReference>
<reference evidence="1 2" key="1">
    <citation type="submission" date="2019-02" db="EMBL/GenBank/DDBJ databases">
        <title>Deep-cultivation of Planctomycetes and their phenomic and genomic characterization uncovers novel biology.</title>
        <authorList>
            <person name="Wiegand S."/>
            <person name="Jogler M."/>
            <person name="Boedeker C."/>
            <person name="Pinto D."/>
            <person name="Vollmers J."/>
            <person name="Rivas-Marin E."/>
            <person name="Kohn T."/>
            <person name="Peeters S.H."/>
            <person name="Heuer A."/>
            <person name="Rast P."/>
            <person name="Oberbeckmann S."/>
            <person name="Bunk B."/>
            <person name="Jeske O."/>
            <person name="Meyerdierks A."/>
            <person name="Storesund J.E."/>
            <person name="Kallscheuer N."/>
            <person name="Luecker S."/>
            <person name="Lage O.M."/>
            <person name="Pohl T."/>
            <person name="Merkel B.J."/>
            <person name="Hornburger P."/>
            <person name="Mueller R.-W."/>
            <person name="Bruemmer F."/>
            <person name="Labrenz M."/>
            <person name="Spormann A.M."/>
            <person name="Op Den Camp H."/>
            <person name="Overmann J."/>
            <person name="Amann R."/>
            <person name="Jetten M.S.M."/>
            <person name="Mascher T."/>
            <person name="Medema M.H."/>
            <person name="Devos D.P."/>
            <person name="Kaster A.-K."/>
            <person name="Ovreas L."/>
            <person name="Rohde M."/>
            <person name="Galperin M.Y."/>
            <person name="Jogler C."/>
        </authorList>
    </citation>
    <scope>NUCLEOTIDE SEQUENCE [LARGE SCALE GENOMIC DNA]</scope>
    <source>
        <strain evidence="1 2">Enr8</strain>
    </source>
</reference>
<evidence type="ECO:0008006" key="3">
    <source>
        <dbReference type="Google" id="ProtNLM"/>
    </source>
</evidence>
<dbReference type="RefSeq" id="WP_186767586.1">
    <property type="nucleotide sequence ID" value="NZ_SJPF01000002.1"/>
</dbReference>
<protein>
    <recommendedName>
        <fullName evidence="3">Transposase IS4-like domain-containing protein</fullName>
    </recommendedName>
</protein>
<accession>A0A5C5VAA4</accession>
<sequence length="55" mass="6599">MGVQQLARVIRKHQAIESMHWSLDMRLREDESRLRSRHAADNLAWLRRFALSLNK</sequence>
<dbReference type="EMBL" id="SJPF01000002">
    <property type="protein sequence ID" value="TWT34910.1"/>
    <property type="molecule type" value="Genomic_DNA"/>
</dbReference>
<dbReference type="InterPro" id="IPR051698">
    <property type="entry name" value="Transposase_11-like"/>
</dbReference>
<evidence type="ECO:0000313" key="2">
    <source>
        <dbReference type="Proteomes" id="UP000318878"/>
    </source>
</evidence>
<dbReference type="AlphaFoldDB" id="A0A5C5VAA4"/>
<dbReference type="PANTHER" id="PTHR30298">
    <property type="entry name" value="H REPEAT-ASSOCIATED PREDICTED TRANSPOSASE"/>
    <property type="match status" value="1"/>
</dbReference>
<organism evidence="1 2">
    <name type="scientific">Blastopirellula retiformator</name>
    <dbReference type="NCBI Taxonomy" id="2527970"/>
    <lineage>
        <taxon>Bacteria</taxon>
        <taxon>Pseudomonadati</taxon>
        <taxon>Planctomycetota</taxon>
        <taxon>Planctomycetia</taxon>
        <taxon>Pirellulales</taxon>
        <taxon>Pirellulaceae</taxon>
        <taxon>Blastopirellula</taxon>
    </lineage>
</organism>
<keyword evidence="2" id="KW-1185">Reference proteome</keyword>
<name>A0A5C5VAA4_9BACT</name>
<dbReference type="Proteomes" id="UP000318878">
    <property type="component" value="Unassembled WGS sequence"/>
</dbReference>
<proteinExistence type="predicted"/>